<accession>A0A917X4L5</accession>
<dbReference type="Pfam" id="PF13591">
    <property type="entry name" value="MerR_2"/>
    <property type="match status" value="1"/>
</dbReference>
<dbReference type="Gene3D" id="1.10.1660.10">
    <property type="match status" value="1"/>
</dbReference>
<keyword evidence="2" id="KW-1185">Reference proteome</keyword>
<name>A0A917X4L5_9ACTN</name>
<evidence type="ECO:0000313" key="1">
    <source>
        <dbReference type="EMBL" id="GGM72805.1"/>
    </source>
</evidence>
<dbReference type="RefSeq" id="WP_190256041.1">
    <property type="nucleotide sequence ID" value="NZ_BMPI01000065.1"/>
</dbReference>
<proteinExistence type="predicted"/>
<comment type="caution">
    <text evidence="1">The sequence shown here is derived from an EMBL/GenBank/DDBJ whole genome shotgun (WGS) entry which is preliminary data.</text>
</comment>
<dbReference type="EMBL" id="BMPI01000065">
    <property type="protein sequence ID" value="GGM72805.1"/>
    <property type="molecule type" value="Genomic_DNA"/>
</dbReference>
<evidence type="ECO:0008006" key="3">
    <source>
        <dbReference type="Google" id="ProtNLM"/>
    </source>
</evidence>
<reference evidence="1" key="2">
    <citation type="submission" date="2020-09" db="EMBL/GenBank/DDBJ databases">
        <authorList>
            <person name="Sun Q."/>
            <person name="Ohkuma M."/>
        </authorList>
    </citation>
    <scope>NUCLEOTIDE SEQUENCE</scope>
    <source>
        <strain evidence="1">JCM 19831</strain>
    </source>
</reference>
<sequence length="99" mass="10803">MSYPLVRPRHLSLDAFAGAAGLHPDLVARLAALGLLEPSVDARGVSWFREADLAVVARIHRLHAGLPLNYAAIGVVLDLLDRIDQLEALLRRRSWTSTG</sequence>
<dbReference type="Proteomes" id="UP000642070">
    <property type="component" value="Unassembled WGS sequence"/>
</dbReference>
<evidence type="ECO:0000313" key="2">
    <source>
        <dbReference type="Proteomes" id="UP000642070"/>
    </source>
</evidence>
<protein>
    <recommendedName>
        <fullName evidence="3">MerR family transcriptional regulator</fullName>
    </recommendedName>
</protein>
<reference evidence="1" key="1">
    <citation type="journal article" date="2014" name="Int. J. Syst. Evol. Microbiol.">
        <title>Complete genome sequence of Corynebacterium casei LMG S-19264T (=DSM 44701T), isolated from a smear-ripened cheese.</title>
        <authorList>
            <consortium name="US DOE Joint Genome Institute (JGI-PGF)"/>
            <person name="Walter F."/>
            <person name="Albersmeier A."/>
            <person name="Kalinowski J."/>
            <person name="Ruckert C."/>
        </authorList>
    </citation>
    <scope>NUCLEOTIDE SEQUENCE</scope>
    <source>
        <strain evidence="1">JCM 19831</strain>
    </source>
</reference>
<gene>
    <name evidence="1" type="ORF">GCM10007977_088110</name>
</gene>
<dbReference type="AlphaFoldDB" id="A0A917X4L5"/>
<organism evidence="1 2">
    <name type="scientific">Dactylosporangium sucinum</name>
    <dbReference type="NCBI Taxonomy" id="1424081"/>
    <lineage>
        <taxon>Bacteria</taxon>
        <taxon>Bacillati</taxon>
        <taxon>Actinomycetota</taxon>
        <taxon>Actinomycetes</taxon>
        <taxon>Micromonosporales</taxon>
        <taxon>Micromonosporaceae</taxon>
        <taxon>Dactylosporangium</taxon>
    </lineage>
</organism>